<evidence type="ECO:0000313" key="1">
    <source>
        <dbReference type="EMBL" id="PKU44258.1"/>
    </source>
</evidence>
<dbReference type="Proteomes" id="UP000233556">
    <property type="component" value="Unassembled WGS sequence"/>
</dbReference>
<gene>
    <name evidence="1" type="ORF">llap_5451</name>
</gene>
<dbReference type="AlphaFoldDB" id="A0A2I0UDX3"/>
<reference evidence="2" key="2">
    <citation type="submission" date="2017-12" db="EMBL/GenBank/DDBJ databases">
        <title>Genome sequence of the Bar-tailed Godwit (Limosa lapponica baueri).</title>
        <authorList>
            <person name="Lima N.C.B."/>
            <person name="Parody-Merino A.M."/>
            <person name="Battley P.F."/>
            <person name="Fidler A.E."/>
            <person name="Prosdocimi F."/>
        </authorList>
    </citation>
    <scope>NUCLEOTIDE SEQUENCE [LARGE SCALE GENOMIC DNA]</scope>
</reference>
<organism evidence="1 2">
    <name type="scientific">Limosa lapponica baueri</name>
    <dbReference type="NCBI Taxonomy" id="1758121"/>
    <lineage>
        <taxon>Eukaryota</taxon>
        <taxon>Metazoa</taxon>
        <taxon>Chordata</taxon>
        <taxon>Craniata</taxon>
        <taxon>Vertebrata</taxon>
        <taxon>Euteleostomi</taxon>
        <taxon>Archelosauria</taxon>
        <taxon>Archosauria</taxon>
        <taxon>Dinosauria</taxon>
        <taxon>Saurischia</taxon>
        <taxon>Theropoda</taxon>
        <taxon>Coelurosauria</taxon>
        <taxon>Aves</taxon>
        <taxon>Neognathae</taxon>
        <taxon>Neoaves</taxon>
        <taxon>Charadriiformes</taxon>
        <taxon>Scolopacidae</taxon>
        <taxon>Limosa</taxon>
    </lineage>
</organism>
<dbReference type="EMBL" id="KZ505840">
    <property type="protein sequence ID" value="PKU44258.1"/>
    <property type="molecule type" value="Genomic_DNA"/>
</dbReference>
<protein>
    <submittedName>
        <fullName evidence="1">Uncharacterized protein</fullName>
    </submittedName>
</protein>
<dbReference type="OrthoDB" id="10681308at2759"/>
<keyword evidence="2" id="KW-1185">Reference proteome</keyword>
<reference evidence="2" key="1">
    <citation type="submission" date="2017-11" db="EMBL/GenBank/DDBJ databases">
        <authorList>
            <person name="Lima N.C."/>
            <person name="Parody-Merino A.M."/>
            <person name="Battley P.F."/>
            <person name="Fidler A.E."/>
            <person name="Prosdocimi F."/>
        </authorList>
    </citation>
    <scope>NUCLEOTIDE SEQUENCE [LARGE SCALE GENOMIC DNA]</scope>
</reference>
<name>A0A2I0UDX3_LIMLA</name>
<sequence>MRAEWLLEACQVVTCTRIRRGIRTFIRQRSRCAKQKQSQCNWIDEYIMGILSVQDHQNLMMSTTCERQDMKNEVYSECSSVTEAVCDSWAMAKVLCTPGLVLAAVSSALSHSWVPVAEQPQLSQPVFGGDVLQPSDHICSPNRHQLQQVHGTPAHSVFVLGIDLTQVQNLALGLIELHEVYAGPLLKPVKVPLDGIPSLQYVNRSTQLGVIGKLAEGALSSTIHVANKDVKWFCSQYRPPRNAACHCLPLGHRAIDHIPK</sequence>
<accession>A0A2I0UDX3</accession>
<proteinExistence type="predicted"/>
<evidence type="ECO:0000313" key="2">
    <source>
        <dbReference type="Proteomes" id="UP000233556"/>
    </source>
</evidence>